<dbReference type="Pfam" id="PF05099">
    <property type="entry name" value="TerB"/>
    <property type="match status" value="1"/>
</dbReference>
<dbReference type="SUPFAM" id="SSF158682">
    <property type="entry name" value="TerB-like"/>
    <property type="match status" value="1"/>
</dbReference>
<comment type="caution">
    <text evidence="2">The sequence shown here is derived from an EMBL/GenBank/DDBJ whole genome shotgun (WGS) entry which is preliminary data.</text>
</comment>
<dbReference type="EMBL" id="BANB01000428">
    <property type="protein sequence ID" value="GAN77719.1"/>
    <property type="molecule type" value="Genomic_DNA"/>
</dbReference>
<dbReference type="AlphaFoldDB" id="A0A0D6PA30"/>
<evidence type="ECO:0000259" key="1">
    <source>
        <dbReference type="Pfam" id="PF05099"/>
    </source>
</evidence>
<dbReference type="InterPro" id="IPR007791">
    <property type="entry name" value="DjlA_N"/>
</dbReference>
<dbReference type="Gene3D" id="1.10.3680.10">
    <property type="entry name" value="TerB-like"/>
    <property type="match status" value="1"/>
</dbReference>
<evidence type="ECO:0000313" key="3">
    <source>
        <dbReference type="Proteomes" id="UP000032680"/>
    </source>
</evidence>
<dbReference type="OrthoDB" id="8448017at2"/>
<accession>A0A0D6PA30</accession>
<keyword evidence="3" id="KW-1185">Reference proteome</keyword>
<dbReference type="CDD" id="cd07176">
    <property type="entry name" value="terB"/>
    <property type="match status" value="1"/>
</dbReference>
<evidence type="ECO:0000313" key="2">
    <source>
        <dbReference type="EMBL" id="GAN77719.1"/>
    </source>
</evidence>
<dbReference type="RefSeq" id="WP_048861925.1">
    <property type="nucleotide sequence ID" value="NZ_BANB01000428.1"/>
</dbReference>
<feature type="domain" description="Co-chaperone DjlA N-terminal" evidence="1">
    <location>
        <begin position="11"/>
        <end position="122"/>
    </location>
</feature>
<dbReference type="Proteomes" id="UP000032680">
    <property type="component" value="Unassembled WGS sequence"/>
</dbReference>
<name>A0A0D6PA30_9PROT</name>
<protein>
    <recommendedName>
        <fullName evidence="1">Co-chaperone DjlA N-terminal domain-containing protein</fullName>
    </recommendedName>
</protein>
<dbReference type="InterPro" id="IPR029024">
    <property type="entry name" value="TerB-like"/>
</dbReference>
<sequence length="139" mass="14923">MLARRELDAQEALVCTMVLVAAADGRMSDREIGVMSGLVQTLPVFHTFSSEQLQSATGMAAELLGQEDGLAQAARLIRAALGDRLRETAYALACEVIAADHAVGQTALQMLDFVRTELHLDPLVAAALERGVRARYQTA</sequence>
<organism evidence="2 3">
    <name type="scientific">Acidisphaera rubrifaciens HS-AP3</name>
    <dbReference type="NCBI Taxonomy" id="1231350"/>
    <lineage>
        <taxon>Bacteria</taxon>
        <taxon>Pseudomonadati</taxon>
        <taxon>Pseudomonadota</taxon>
        <taxon>Alphaproteobacteria</taxon>
        <taxon>Acetobacterales</taxon>
        <taxon>Acetobacteraceae</taxon>
        <taxon>Acidisphaera</taxon>
    </lineage>
</organism>
<gene>
    <name evidence="2" type="ORF">Asru_0428_05</name>
</gene>
<reference evidence="2 3" key="1">
    <citation type="submission" date="2012-11" db="EMBL/GenBank/DDBJ databases">
        <title>Whole genome sequence of Acidisphaera rubrifaciens HS-AP3.</title>
        <authorList>
            <person name="Azuma Y."/>
            <person name="Higashiura N."/>
            <person name="Hirakawa H."/>
            <person name="Matsushita K."/>
        </authorList>
    </citation>
    <scope>NUCLEOTIDE SEQUENCE [LARGE SCALE GENOMIC DNA]</scope>
    <source>
        <strain evidence="2 3">HS-AP3</strain>
    </source>
</reference>
<proteinExistence type="predicted"/>